<comment type="caution">
    <text evidence="2">The sequence shown here is derived from an EMBL/GenBank/DDBJ whole genome shotgun (WGS) entry which is preliminary data.</text>
</comment>
<protein>
    <submittedName>
        <fullName evidence="2">Uncharacterized protein</fullName>
    </submittedName>
</protein>
<keyword evidence="3" id="KW-1185">Reference proteome</keyword>
<sequence>MIPWLCIQFGGLFLFAGCNLAWLFTGHYFASRFEVMLGHVFGLFMLTMYIYIFMVLLSYYKLLTDKQVVTKKNSGRVYDASFVPNAPFESV</sequence>
<evidence type="ECO:0000313" key="2">
    <source>
        <dbReference type="EMBL" id="KAF7995410.1"/>
    </source>
</evidence>
<evidence type="ECO:0000256" key="1">
    <source>
        <dbReference type="SAM" id="Phobius"/>
    </source>
</evidence>
<evidence type="ECO:0000313" key="3">
    <source>
        <dbReference type="Proteomes" id="UP000639338"/>
    </source>
</evidence>
<reference evidence="2 3" key="1">
    <citation type="submission" date="2020-08" db="EMBL/GenBank/DDBJ databases">
        <title>Aphidius gifuensis genome sequencing and assembly.</title>
        <authorList>
            <person name="Du Z."/>
        </authorList>
    </citation>
    <scope>NUCLEOTIDE SEQUENCE [LARGE SCALE GENOMIC DNA]</scope>
    <source>
        <strain evidence="2">YNYX2018</strain>
        <tissue evidence="2">Adults</tissue>
    </source>
</reference>
<keyword evidence="1" id="KW-0812">Transmembrane</keyword>
<dbReference type="AlphaFoldDB" id="A0A834Y0E6"/>
<dbReference type="Proteomes" id="UP000639338">
    <property type="component" value="Unassembled WGS sequence"/>
</dbReference>
<name>A0A834Y0E6_APHGI</name>
<keyword evidence="1" id="KW-0472">Membrane</keyword>
<proteinExistence type="predicted"/>
<accession>A0A834Y0E6</accession>
<gene>
    <name evidence="2" type="ORF">HCN44_006517</name>
</gene>
<feature type="transmembrane region" description="Helical" evidence="1">
    <location>
        <begin position="36"/>
        <end position="57"/>
    </location>
</feature>
<organism evidence="2 3">
    <name type="scientific">Aphidius gifuensis</name>
    <name type="common">Parasitoid wasp</name>
    <dbReference type="NCBI Taxonomy" id="684658"/>
    <lineage>
        <taxon>Eukaryota</taxon>
        <taxon>Metazoa</taxon>
        <taxon>Ecdysozoa</taxon>
        <taxon>Arthropoda</taxon>
        <taxon>Hexapoda</taxon>
        <taxon>Insecta</taxon>
        <taxon>Pterygota</taxon>
        <taxon>Neoptera</taxon>
        <taxon>Endopterygota</taxon>
        <taxon>Hymenoptera</taxon>
        <taxon>Apocrita</taxon>
        <taxon>Ichneumonoidea</taxon>
        <taxon>Braconidae</taxon>
        <taxon>Aphidiinae</taxon>
        <taxon>Aphidius</taxon>
    </lineage>
</organism>
<keyword evidence="1" id="KW-1133">Transmembrane helix</keyword>
<dbReference type="EMBL" id="JACMRX010000002">
    <property type="protein sequence ID" value="KAF7995410.1"/>
    <property type="molecule type" value="Genomic_DNA"/>
</dbReference>